<name>A0A0N5A015_PARTI</name>
<evidence type="ECO:0000313" key="3">
    <source>
        <dbReference type="WBParaSite" id="PTRK_0001463300.1"/>
    </source>
</evidence>
<keyword evidence="2" id="KW-1185">Reference proteome</keyword>
<dbReference type="Proteomes" id="UP000038045">
    <property type="component" value="Unplaced"/>
</dbReference>
<protein>
    <submittedName>
        <fullName evidence="3">Protein ECM11</fullName>
    </submittedName>
</protein>
<dbReference type="WBParaSite" id="PTRK_0001463300.1">
    <property type="protein sequence ID" value="PTRK_0001463300.1"/>
    <property type="gene ID" value="PTRK_0001463300"/>
</dbReference>
<evidence type="ECO:0000313" key="2">
    <source>
        <dbReference type="Proteomes" id="UP000038045"/>
    </source>
</evidence>
<feature type="compositionally biased region" description="Low complexity" evidence="1">
    <location>
        <begin position="51"/>
        <end position="68"/>
    </location>
</feature>
<proteinExistence type="predicted"/>
<sequence length="553" mass="63290">MERDNEVFLKQTPPVSPLRNSPSFNTNNIITTPCSLIDSGVFGSELDKASNRSISDSDSMHSSIYNSNQHSPTHGTTWREIDAKKTSKRDPLTTSVYQNFLNIPELSSTTVKTIIPMEDDTSSETSAQICEDEQNLLSDGNETLTLNPSMDTSYHWDEYIPSNNWNDEAGFEINDIMGMSFHNEFDLFNYSSNLNESLPFIEEEEGTDSCVQDTTTAKKTSLVPNIFKLILSPLTSYLFSDNNIIDDISLLSSTKNRHLKGSKKCITEESQYKKLYQFSKEHFNNHKMNIILGGKDDSIEVREKLFEKLVMKLHQYQRKINQDLHDNEELWKGNKGIAKLNELGELVQFKILINALATNEKLKIKKEMFPEDKISTIAEDWYDRMFLLSPMDTFLNINLCKVIMKDIINKQKKNIGKSNKNNDNLKTQFLLLKQIYDLHYSNIPLNNSKDSHSAIPSEDLEVLRKFLNNNFQHFSIPGYYPPFVASDNSNRSKEFWWSITKNACVSLFFGISFLLLTALYNSWSYQGCCQDNNSNGWVFGLTLKKNGDGVPPV</sequence>
<organism evidence="2 3">
    <name type="scientific">Parastrongyloides trichosuri</name>
    <name type="common">Possum-specific nematode worm</name>
    <dbReference type="NCBI Taxonomy" id="131310"/>
    <lineage>
        <taxon>Eukaryota</taxon>
        <taxon>Metazoa</taxon>
        <taxon>Ecdysozoa</taxon>
        <taxon>Nematoda</taxon>
        <taxon>Chromadorea</taxon>
        <taxon>Rhabditida</taxon>
        <taxon>Tylenchina</taxon>
        <taxon>Panagrolaimomorpha</taxon>
        <taxon>Strongyloidoidea</taxon>
        <taxon>Strongyloididae</taxon>
        <taxon>Parastrongyloides</taxon>
    </lineage>
</organism>
<evidence type="ECO:0000256" key="1">
    <source>
        <dbReference type="SAM" id="MobiDB-lite"/>
    </source>
</evidence>
<dbReference type="AlphaFoldDB" id="A0A0N5A015"/>
<feature type="region of interest" description="Disordered" evidence="1">
    <location>
        <begin position="1"/>
        <end position="21"/>
    </location>
</feature>
<feature type="region of interest" description="Disordered" evidence="1">
    <location>
        <begin position="51"/>
        <end position="78"/>
    </location>
</feature>
<reference evidence="3" key="1">
    <citation type="submission" date="2017-02" db="UniProtKB">
        <authorList>
            <consortium name="WormBaseParasite"/>
        </authorList>
    </citation>
    <scope>IDENTIFICATION</scope>
</reference>
<accession>A0A0N5A015</accession>